<dbReference type="AlphaFoldDB" id="A0A9N9R9M9"/>
<proteinExistence type="inferred from homology"/>
<dbReference type="PRINTS" id="PR00705">
    <property type="entry name" value="PAPAIN"/>
</dbReference>
<dbReference type="InterPro" id="IPR013201">
    <property type="entry name" value="Prot_inhib_I29"/>
</dbReference>
<feature type="region of interest" description="Disordered" evidence="3">
    <location>
        <begin position="407"/>
        <end position="431"/>
    </location>
</feature>
<evidence type="ECO:0000256" key="2">
    <source>
        <dbReference type="ARBA" id="ARBA00023157"/>
    </source>
</evidence>
<dbReference type="InterPro" id="IPR038765">
    <property type="entry name" value="Papain-like_cys_pep_sf"/>
</dbReference>
<feature type="compositionally biased region" description="Basic and acidic residues" evidence="3">
    <location>
        <begin position="264"/>
        <end position="278"/>
    </location>
</feature>
<feature type="chain" id="PRO_5040307006" evidence="4">
    <location>
        <begin position="24"/>
        <end position="988"/>
    </location>
</feature>
<dbReference type="EMBL" id="OU893336">
    <property type="protein sequence ID" value="CAG9793157.1"/>
    <property type="molecule type" value="Genomic_DNA"/>
</dbReference>
<keyword evidence="2" id="KW-1015">Disulfide bond</keyword>
<dbReference type="Pfam" id="PF08246">
    <property type="entry name" value="Inhibitor_I29"/>
    <property type="match status" value="1"/>
</dbReference>
<dbReference type="InterPro" id="IPR039417">
    <property type="entry name" value="Peptidase_C1A_papain-like"/>
</dbReference>
<dbReference type="Proteomes" id="UP001153714">
    <property type="component" value="Chromosome 5"/>
</dbReference>
<dbReference type="Pfam" id="PF00112">
    <property type="entry name" value="Peptidase_C1"/>
    <property type="match status" value="1"/>
</dbReference>
<dbReference type="SUPFAM" id="SSF54001">
    <property type="entry name" value="Cysteine proteinases"/>
    <property type="match status" value="1"/>
</dbReference>
<name>A0A9N9R9M9_9NEOP</name>
<comment type="similarity">
    <text evidence="1">Belongs to the peptidase C1 family.</text>
</comment>
<dbReference type="FunFam" id="3.90.70.10:FF:000332">
    <property type="entry name" value="Cathepsin L1"/>
    <property type="match status" value="1"/>
</dbReference>
<feature type="compositionally biased region" description="Basic and acidic residues" evidence="3">
    <location>
        <begin position="183"/>
        <end position="250"/>
    </location>
</feature>
<evidence type="ECO:0000313" key="8">
    <source>
        <dbReference type="Proteomes" id="UP001153714"/>
    </source>
</evidence>
<evidence type="ECO:0000256" key="1">
    <source>
        <dbReference type="ARBA" id="ARBA00008455"/>
    </source>
</evidence>
<feature type="compositionally biased region" description="Low complexity" evidence="3">
    <location>
        <begin position="60"/>
        <end position="80"/>
    </location>
</feature>
<organism evidence="7 8">
    <name type="scientific">Diatraea saccharalis</name>
    <name type="common">sugarcane borer</name>
    <dbReference type="NCBI Taxonomy" id="40085"/>
    <lineage>
        <taxon>Eukaryota</taxon>
        <taxon>Metazoa</taxon>
        <taxon>Ecdysozoa</taxon>
        <taxon>Arthropoda</taxon>
        <taxon>Hexapoda</taxon>
        <taxon>Insecta</taxon>
        <taxon>Pterygota</taxon>
        <taxon>Neoptera</taxon>
        <taxon>Endopterygota</taxon>
        <taxon>Lepidoptera</taxon>
        <taxon>Glossata</taxon>
        <taxon>Ditrysia</taxon>
        <taxon>Pyraloidea</taxon>
        <taxon>Crambidae</taxon>
        <taxon>Crambinae</taxon>
        <taxon>Diatraea</taxon>
    </lineage>
</organism>
<feature type="compositionally biased region" description="Pro residues" evidence="3">
    <location>
        <begin position="411"/>
        <end position="423"/>
    </location>
</feature>
<keyword evidence="4" id="KW-0732">Signal</keyword>
<reference evidence="7" key="2">
    <citation type="submission" date="2022-10" db="EMBL/GenBank/DDBJ databases">
        <authorList>
            <consortium name="ENA_rothamsted_submissions"/>
            <consortium name="culmorum"/>
            <person name="King R."/>
        </authorList>
    </citation>
    <scope>NUCLEOTIDE SEQUENCE</scope>
</reference>
<feature type="domain" description="Cathepsin propeptide inhibitor" evidence="6">
    <location>
        <begin position="651"/>
        <end position="707"/>
    </location>
</feature>
<feature type="domain" description="Peptidase C1A papain C-terminal" evidence="5">
    <location>
        <begin position="739"/>
        <end position="955"/>
    </location>
</feature>
<dbReference type="OrthoDB" id="65740at2759"/>
<dbReference type="SMART" id="SM00645">
    <property type="entry name" value="Pept_C1"/>
    <property type="match status" value="1"/>
</dbReference>
<protein>
    <submittedName>
        <fullName evidence="7">Uncharacterized protein</fullName>
    </submittedName>
</protein>
<dbReference type="Gene3D" id="3.90.70.10">
    <property type="entry name" value="Cysteine proteinases"/>
    <property type="match status" value="1"/>
</dbReference>
<dbReference type="PANTHER" id="PTHR12411">
    <property type="entry name" value="CYSTEINE PROTEASE FAMILY C1-RELATED"/>
    <property type="match status" value="1"/>
</dbReference>
<keyword evidence="8" id="KW-1185">Reference proteome</keyword>
<evidence type="ECO:0000256" key="3">
    <source>
        <dbReference type="SAM" id="MobiDB-lite"/>
    </source>
</evidence>
<dbReference type="CDD" id="cd02248">
    <property type="entry name" value="Peptidase_C1A"/>
    <property type="match status" value="1"/>
</dbReference>
<accession>A0A9N9R9M9</accession>
<gene>
    <name evidence="7" type="ORF">DIATSA_LOCUS10621</name>
</gene>
<feature type="signal peptide" evidence="4">
    <location>
        <begin position="1"/>
        <end position="23"/>
    </location>
</feature>
<feature type="compositionally biased region" description="Basic and acidic residues" evidence="3">
    <location>
        <begin position="316"/>
        <end position="331"/>
    </location>
</feature>
<dbReference type="InterPro" id="IPR013128">
    <property type="entry name" value="Peptidase_C1A"/>
</dbReference>
<sequence length="988" mass="111604">MRLPGLWWAAALLLALTISEASSDPESPKPAPSNERPVRYQRKVLSKRMPVTTTADPAAVSVKSTTPVPSSSTTQSHPSVVNTADVSTARVNTVDVKSVENARATRSAAVAAQDRWVRFVSDYVNGAANTGSSFSDWPKTPIKVDLAVVGHQGLDGSTSTVPVYVLPVPVPLPVKQECSANQDRLDNRRVSKPHQPSDEPRRRKPDFEEPQRNYEEPPRRDDRRRPYYDSSRRPTGFEEPTRPTTHDQPRRPSYNEPRYPSYEDPLRLSYEEYQRPAYDRLSYLPDYREPPRRPTRPDYDEPRRPSYDEPPSPSPDKTRRPGNDGPRRQPIYDKAPPLQPYDNDYLRPEPQFPRPFQPDPAYKEPSVIPPPNMHSGGPVDSSVLVDLFRAQKPQAPHLPAVLVRHRRHTEPPPPPLPIHPAPGKPSASPQKPHFAHPLAVTGEITVHRADYTEPYTAWWDPSTGSSRVDFHDGDTSTYRSMQAGRVRRVAVSTDRTGSKDVRRCAVMESQETQHDRTPPMFPNMENFSFDKFVQMGDTQVEQWKHSTPASGGARGEELTYHHEMLLMRSHDNTPRPLMYTVSVDSSVLGKDSDRYMHRFHQVHEHQADGSLFNFDIEKGCDIKEGTHDMTVVEPLREFIMMGRDPKYDELFKNFTHEYERHYVDKAEEAVRKNLLMQSSRFVSAGNRLGATFEMALNFLSDRLQDEVEILLGVVLDDEHFPAEDFPHDRSKLRDLADRLPDEFDWRQKGGVSPVKYQGSCSSCWAFAVAGAVEGALFRKTRRLVPLSEQCLVDCSKPYGGNGCKGTWPSHAYDYVQDRGLPAEKEYIPYQARVLECQDKRVPAVTQISAHVNVTQHSVAALKVAIRRHAPSVVIIDSALKSFQTYKKGVFYDDRCSKVKKKLKHAVLAVGWGVQRDEPHFILKNSWSAAWGDGGYVRVHGPSNTCGVLTLPSYPRLEKNDVLRNLDPISTGTAPAGRSADGDDDDDYD</sequence>
<feature type="compositionally biased region" description="Basic and acidic residues" evidence="3">
    <location>
        <begin position="286"/>
        <end position="307"/>
    </location>
</feature>
<feature type="region of interest" description="Disordered" evidence="3">
    <location>
        <begin position="964"/>
        <end position="988"/>
    </location>
</feature>
<reference evidence="7" key="1">
    <citation type="submission" date="2021-12" db="EMBL/GenBank/DDBJ databases">
        <authorList>
            <person name="King R."/>
        </authorList>
    </citation>
    <scope>NUCLEOTIDE SEQUENCE</scope>
</reference>
<evidence type="ECO:0000259" key="6">
    <source>
        <dbReference type="SMART" id="SM00848"/>
    </source>
</evidence>
<evidence type="ECO:0000259" key="5">
    <source>
        <dbReference type="SMART" id="SM00645"/>
    </source>
</evidence>
<dbReference type="SMART" id="SM00848">
    <property type="entry name" value="Inhibitor_I29"/>
    <property type="match status" value="1"/>
</dbReference>
<dbReference type="InterPro" id="IPR000668">
    <property type="entry name" value="Peptidase_C1A_C"/>
</dbReference>
<dbReference type="GO" id="GO:0006508">
    <property type="term" value="P:proteolysis"/>
    <property type="evidence" value="ECO:0007669"/>
    <property type="project" value="InterPro"/>
</dbReference>
<feature type="region of interest" description="Disordered" evidence="3">
    <location>
        <begin position="21"/>
        <end position="80"/>
    </location>
</feature>
<feature type="region of interest" description="Disordered" evidence="3">
    <location>
        <begin position="179"/>
        <end position="376"/>
    </location>
</feature>
<evidence type="ECO:0000256" key="4">
    <source>
        <dbReference type="SAM" id="SignalP"/>
    </source>
</evidence>
<dbReference type="GO" id="GO:0008234">
    <property type="term" value="F:cysteine-type peptidase activity"/>
    <property type="evidence" value="ECO:0007669"/>
    <property type="project" value="InterPro"/>
</dbReference>
<evidence type="ECO:0000313" key="7">
    <source>
        <dbReference type="EMBL" id="CAG9793157.1"/>
    </source>
</evidence>